<protein>
    <submittedName>
        <fullName evidence="1">Uncharacterized protein</fullName>
    </submittedName>
</protein>
<dbReference type="EMBL" id="SGNZ01000015">
    <property type="protein sequence ID" value="TRA84453.1"/>
    <property type="molecule type" value="Genomic_DNA"/>
</dbReference>
<comment type="caution">
    <text evidence="1">The sequence shown here is derived from an EMBL/GenBank/DDBJ whole genome shotgun (WGS) entry which is preliminary data.</text>
</comment>
<accession>A0A9X3KR00</accession>
<reference evidence="2 3" key="1">
    <citation type="journal article" date="2019" name="Appl. Microbiol. Biotechnol.">
        <title>Differential efficiency of wild type rhizogenic strains for rol gene transformation of plants.</title>
        <authorList>
            <person name="Desmet S."/>
            <person name="De Keyser E."/>
            <person name="Van Vaerenbergh J."/>
            <person name="Baeyen S."/>
            <person name="Van Huylenbroeck J."/>
            <person name="Geelen D."/>
            <person name="Dhooghe E."/>
        </authorList>
    </citation>
    <scope>NUCLEOTIDE SEQUENCE [LARGE SCALE GENOMIC DNA]</scope>
    <source>
        <strain evidence="2 3">GBBC3283</strain>
    </source>
</reference>
<evidence type="ECO:0000313" key="1">
    <source>
        <dbReference type="EMBL" id="MCZ7938236.1"/>
    </source>
</evidence>
<dbReference type="Proteomes" id="UP000319481">
    <property type="component" value="Unassembled WGS sequence"/>
</dbReference>
<gene>
    <name evidence="2" type="ORF">EXN23_22195</name>
    <name evidence="1" type="ORF">O9X88_11820</name>
</gene>
<dbReference type="AlphaFoldDB" id="A0A9X3KR00"/>
<reference evidence="1" key="3">
    <citation type="submission" date="2022-12" db="EMBL/GenBank/DDBJ databases">
        <title>Draft genome sequences of 22 rhizogenic Agrobacterium biovar 1 strains, the causative agent of hairy root disease.</title>
        <authorList>
            <person name="Kim N."/>
            <person name="Vargas P."/>
            <person name="Rediers H."/>
        </authorList>
    </citation>
    <scope>NUCLEOTIDE SEQUENCE</scope>
    <source>
        <strain evidence="1">ST15.13.006</strain>
    </source>
</reference>
<dbReference type="EMBL" id="JAPZLR010000007">
    <property type="protein sequence ID" value="MCZ7938236.1"/>
    <property type="molecule type" value="Genomic_DNA"/>
</dbReference>
<reference evidence="2" key="2">
    <citation type="submission" date="2019-02" db="EMBL/GenBank/DDBJ databases">
        <authorList>
            <person name="Baeyen S."/>
        </authorList>
    </citation>
    <scope>NUCLEOTIDE SEQUENCE</scope>
    <source>
        <strain evidence="2">GBBC3283</strain>
    </source>
</reference>
<evidence type="ECO:0000313" key="2">
    <source>
        <dbReference type="EMBL" id="TRA84453.1"/>
    </source>
</evidence>
<keyword evidence="3" id="KW-1185">Reference proteome</keyword>
<dbReference type="GeneID" id="79863298"/>
<organism evidence="1 4">
    <name type="scientific">Agrobacterium salinitolerans</name>
    <dbReference type="NCBI Taxonomy" id="1183413"/>
    <lineage>
        <taxon>Bacteria</taxon>
        <taxon>Pseudomonadati</taxon>
        <taxon>Pseudomonadota</taxon>
        <taxon>Alphaproteobacteria</taxon>
        <taxon>Hyphomicrobiales</taxon>
        <taxon>Rhizobiaceae</taxon>
        <taxon>Rhizobium/Agrobacterium group</taxon>
        <taxon>Agrobacterium</taxon>
    </lineage>
</organism>
<name>A0A9X3KR00_9HYPH</name>
<proteinExistence type="predicted"/>
<sequence>MRNDDCLHRRQRKLPAMDRCDAHRAHDSGECAEISKRADEALLLFEGGRYVAAKMGDGITEGIVVQDSVRK</sequence>
<dbReference type="Proteomes" id="UP001151018">
    <property type="component" value="Unassembled WGS sequence"/>
</dbReference>
<evidence type="ECO:0000313" key="4">
    <source>
        <dbReference type="Proteomes" id="UP001151018"/>
    </source>
</evidence>
<evidence type="ECO:0000313" key="3">
    <source>
        <dbReference type="Proteomes" id="UP000319481"/>
    </source>
</evidence>
<dbReference type="RefSeq" id="WP_142913932.1">
    <property type="nucleotide sequence ID" value="NZ_JAPZLN010000002.1"/>
</dbReference>